<dbReference type="EMBL" id="LR798295">
    <property type="protein sequence ID" value="CAB5221876.1"/>
    <property type="molecule type" value="Genomic_DNA"/>
</dbReference>
<reference evidence="1" key="1">
    <citation type="submission" date="2020-05" db="EMBL/GenBank/DDBJ databases">
        <authorList>
            <person name="Chiriac C."/>
            <person name="Salcher M."/>
            <person name="Ghai R."/>
            <person name="Kavagutti S V."/>
        </authorList>
    </citation>
    <scope>NUCLEOTIDE SEQUENCE</scope>
</reference>
<protein>
    <submittedName>
        <fullName evidence="1">Uncharacterized protein</fullName>
    </submittedName>
</protein>
<accession>A0A6J7WV84</accession>
<organism evidence="1">
    <name type="scientific">uncultured Caudovirales phage</name>
    <dbReference type="NCBI Taxonomy" id="2100421"/>
    <lineage>
        <taxon>Viruses</taxon>
        <taxon>Duplodnaviria</taxon>
        <taxon>Heunggongvirae</taxon>
        <taxon>Uroviricota</taxon>
        <taxon>Caudoviricetes</taxon>
        <taxon>Peduoviridae</taxon>
        <taxon>Maltschvirus</taxon>
        <taxon>Maltschvirus maltsch</taxon>
    </lineage>
</organism>
<sequence>MASKKFLNPINLLNLAEDPASASEGDVYFNTTSDTVKVYANGAWVGVGANPTQEDIQDFVAPLFTHANHINASVTYEDASNELHIDVISAPSAGYTGTIKHDVRLNGSIAKGQAVYVSSADGTNMIVSKASNASEATSSKTLGILESGGSNNALVKVVTEGLLAGLDTSTAGTEGDPVWLGTDGNLIYGLTNKPVAPAHLVFIGIVTRKNSNNGEIFVKVQNGFELSELHTVLLEANGSVADNELLAYDLSSGLWKNQTAAEAGLQTVVSGVSDTEIGYLDGVTSAIQTQIDSKSSTSHNHTINSLSNVVITGTPTDGQALVWDTTTSKWVNETVSAGSSTIDGLTDVTITGTPADNNVLAYDTATSQWINQTAPAAGLLDTSATAQTKAGDLTITGNLTVNGTTTTINSTAINVNNQVIFEGSTADNFETTLTSINPTADRTISLPDESGTLLTTNSINLDVQAFDPGLSSLSGLTGTGFVKKTGDDAYSIDSNTYALSSALASYALINSPSFTGTPLAPTATAGDSSTQIATTAFVSTNFVLKDNAIFTGNVQLPPTTTIGDVTGDEIDHLDGVTSNIQTQLDSKPTITAGVISETVIPDTIARVTDIDNSLDSYIPLIQKGVLDGVATLDSNAKVPAIQLDLTDYAPKANPTFTGTVALPSLTAIGDVSATEISYLDGATSNLQTQISARITTATAEAQFLSIDNAITNYQPKDGDLTAIAALAGTSGFLKKSGTDTWILDDSTYLTTGSAASTYLTINNAINSYATLAAPTFTGIVVLPSTTSIGTVSATEIGYLDGVTSSIQTQLNGKEASHSHPYQTANASLSSIAALAGTAGFIKFDGTSTYSVDTNTYLVRNQPTVDTAIIAGTTTFNIANSIATTLNIGGAATAITIGSTNANAETIIRTPKINSNASSIQLFNTTSTTIEFAGAATTLHIGGTSTAGSTFNIGANATASGNQKTLNIATGAASGSSTVINVGTVNDGITNLYGDVVAHGTIEVPIPLTNAQAANKGYVDALAAGINIKPQVKYATTSALSVTYTAGTSDTSGGFGENAYMTATTNGAFSPDGTEVVATERVLVKNQADAKQNGIYVVTDPGDGDSPFILTRTADFNGESATNGIVKNGDYVFITAGSVNSNASFVLSQPGSSTTPTGAIKFGTDNVLFSQYSGVPGNITTLGVVTQGVWQSTRIQKEYLDDELATLANPTFTGNVVVPTPVVDTNAATKKYVDDSILANAAALPDIIPIDDIRGQFNGIDSRFQPKFQGQTLSILNPLRLLLSVNGIIQTVDFPEYVWQSFLPREGFMVDNDGYIAFSEVPPAGSTFDARLMPGPNINSVKKGYPFKAVDILLGA</sequence>
<gene>
    <name evidence="1" type="ORF">UFOVP359_113</name>
</gene>
<proteinExistence type="predicted"/>
<evidence type="ECO:0000313" key="1">
    <source>
        <dbReference type="EMBL" id="CAB5221876.1"/>
    </source>
</evidence>
<name>A0A6J7WV84_9CAUD</name>